<dbReference type="RefSeq" id="WP_346148542.1">
    <property type="nucleotide sequence ID" value="NZ_BAAAUA010000050.1"/>
</dbReference>
<dbReference type="EMBL" id="JBHSOC010000063">
    <property type="protein sequence ID" value="MFC5645144.1"/>
    <property type="molecule type" value="Genomic_DNA"/>
</dbReference>
<evidence type="ECO:0000313" key="2">
    <source>
        <dbReference type="Proteomes" id="UP001596066"/>
    </source>
</evidence>
<proteinExistence type="predicted"/>
<evidence type="ECO:0000313" key="1">
    <source>
        <dbReference type="EMBL" id="MFC5645144.1"/>
    </source>
</evidence>
<reference evidence="2" key="1">
    <citation type="journal article" date="2019" name="Int. J. Syst. Evol. Microbiol.">
        <title>The Global Catalogue of Microorganisms (GCM) 10K type strain sequencing project: providing services to taxonomists for standard genome sequencing and annotation.</title>
        <authorList>
            <consortium name="The Broad Institute Genomics Platform"/>
            <consortium name="The Broad Institute Genome Sequencing Center for Infectious Disease"/>
            <person name="Wu L."/>
            <person name="Ma J."/>
        </authorList>
    </citation>
    <scope>NUCLEOTIDE SEQUENCE [LARGE SCALE GENOMIC DNA]</scope>
    <source>
        <strain evidence="2">CGMCC 4.1622</strain>
    </source>
</reference>
<comment type="caution">
    <text evidence="1">The sequence shown here is derived from an EMBL/GenBank/DDBJ whole genome shotgun (WGS) entry which is preliminary data.</text>
</comment>
<accession>A0ABW0VK35</accession>
<name>A0ABW0VK35_9ACTN</name>
<organism evidence="1 2">
    <name type="scientific">Kitasatospora cinereorecta</name>
    <dbReference type="NCBI Taxonomy" id="285560"/>
    <lineage>
        <taxon>Bacteria</taxon>
        <taxon>Bacillati</taxon>
        <taxon>Actinomycetota</taxon>
        <taxon>Actinomycetes</taxon>
        <taxon>Kitasatosporales</taxon>
        <taxon>Streptomycetaceae</taxon>
        <taxon>Kitasatospora</taxon>
    </lineage>
</organism>
<gene>
    <name evidence="1" type="ORF">ACFPZF_27785</name>
</gene>
<protein>
    <recommendedName>
        <fullName evidence="3">PD-(D/E)XK endonuclease-like domain-containing protein</fullName>
    </recommendedName>
</protein>
<dbReference type="Proteomes" id="UP001596066">
    <property type="component" value="Unassembled WGS sequence"/>
</dbReference>
<sequence length="393" mass="43078">MSLTSGLSCPRTPLRRFLDREMSAGPKPLRENFRARYAAAPVLMPPEGVGTEAGTVGTAIDQCLRLALTAAAPVDLATRLGIDTSQGIGGPRAGERMGAVGEQLLERLAETVHALDLDNRDLPMDRTWEEEQDLARLLLAAAWHQVAARNPFGFTYTPLFLAAVEAPTDFTLERLLDLPHRDLVDDVTAQLHLAATGPLQTLRATTGLAHCKGGVMFAGIDITADADLLAKSTLIEIKSTRHPRRFEKATAWQILGYLLLDTTDHHRIDTVGLYLTRTATLATWPVEDYLALLGARSRDLPQLRATFAELLTDCTADQEPFEIDEQRRVQRLLERLATPIPPGHCPVCAQTVPPPASPGRARRYCTDWCGRRAPGLRLRGWLPDRSPDLATAA</sequence>
<keyword evidence="2" id="KW-1185">Reference proteome</keyword>
<evidence type="ECO:0008006" key="3">
    <source>
        <dbReference type="Google" id="ProtNLM"/>
    </source>
</evidence>